<name>A0A5J4LPQ6_9ACTN</name>
<protein>
    <submittedName>
        <fullName evidence="2">Uncharacterized protein</fullName>
    </submittedName>
</protein>
<feature type="compositionally biased region" description="Basic and acidic residues" evidence="1">
    <location>
        <begin position="40"/>
        <end position="52"/>
    </location>
</feature>
<dbReference type="Proteomes" id="UP000325598">
    <property type="component" value="Unassembled WGS sequence"/>
</dbReference>
<sequence length="83" mass="8978">MHSGHTAAFAAYERRLRPFAERNQALATRGDTAVTPTTREQLESRNALLRDPESIAKEMATASAQAGRTAHSGLLLPEYAGVL</sequence>
<dbReference type="EMBL" id="BLAG01000020">
    <property type="protein sequence ID" value="GES33570.1"/>
    <property type="molecule type" value="Genomic_DNA"/>
</dbReference>
<evidence type="ECO:0000256" key="1">
    <source>
        <dbReference type="SAM" id="MobiDB-lite"/>
    </source>
</evidence>
<proteinExistence type="predicted"/>
<evidence type="ECO:0000313" key="3">
    <source>
        <dbReference type="Proteomes" id="UP000325598"/>
    </source>
</evidence>
<keyword evidence="3" id="KW-1185">Reference proteome</keyword>
<feature type="region of interest" description="Disordered" evidence="1">
    <location>
        <begin position="23"/>
        <end position="52"/>
    </location>
</feature>
<accession>A0A5J4LPQ6</accession>
<comment type="caution">
    <text evidence="2">The sequence shown here is derived from an EMBL/GenBank/DDBJ whole genome shotgun (WGS) entry which is preliminary data.</text>
</comment>
<dbReference type="AlphaFoldDB" id="A0A5J4LPQ6"/>
<reference evidence="2 3" key="1">
    <citation type="submission" date="2019-10" db="EMBL/GenBank/DDBJ databases">
        <title>Whole genome shotgun sequence of Streptomyces angustmyceticus NBRC 3934.</title>
        <authorList>
            <person name="Hosoyama A."/>
            <person name="Ichikawa N."/>
            <person name="Kimura A."/>
            <person name="Kitahashi Y."/>
            <person name="Komaki H."/>
            <person name="Uohara A."/>
        </authorList>
    </citation>
    <scope>NUCLEOTIDE SEQUENCE [LARGE SCALE GENOMIC DNA]</scope>
    <source>
        <strain evidence="2 3">NBRC 3934</strain>
    </source>
</reference>
<evidence type="ECO:0000313" key="2">
    <source>
        <dbReference type="EMBL" id="GES33570.1"/>
    </source>
</evidence>
<gene>
    <name evidence="2" type="ORF">San01_60580</name>
</gene>
<organism evidence="2 3">
    <name type="scientific">Streptomyces angustmyceticus</name>
    <dbReference type="NCBI Taxonomy" id="285578"/>
    <lineage>
        <taxon>Bacteria</taxon>
        <taxon>Bacillati</taxon>
        <taxon>Actinomycetota</taxon>
        <taxon>Actinomycetes</taxon>
        <taxon>Kitasatosporales</taxon>
        <taxon>Streptomycetaceae</taxon>
        <taxon>Streptomyces</taxon>
    </lineage>
</organism>